<dbReference type="Proteomes" id="UP000005666">
    <property type="component" value="Chromosome 3"/>
</dbReference>
<dbReference type="GeneID" id="11533497"/>
<evidence type="ECO:0000256" key="1">
    <source>
        <dbReference type="SAM" id="MobiDB-lite"/>
    </source>
</evidence>
<sequence length="255" mass="29504">MNHLKIVSRKDLYDEPFSTIDDESLEGNNRVILAEPIFEIVEVDNINNKEDSNKGDSNNENDDEENNQVHDEFDFPLFSFGASFPISNVDQVETNSEDIAGRGGSEVKLMKISLREPSPEITNTERPDSYYFATYTEDDKRNFEKSAIEFDAIFEDKAININRPGKKHKIIVLEDYNKKINELNERANILRKRRPGKKQRVAKKLAKEKIKEREQLLKTLKKEKKKMFNKRGGKKNKKKETLNPLKDAAATIIQN</sequence>
<feature type="compositionally biased region" description="Basic residues" evidence="1">
    <location>
        <begin position="226"/>
        <end position="238"/>
    </location>
</feature>
<dbReference type="KEGG" id="tpf:TPHA_0C03220"/>
<gene>
    <name evidence="2" type="primary">TPHA0C03220</name>
    <name evidence="2" type="ordered locus">TPHA_0C03220</name>
</gene>
<dbReference type="Pfam" id="PF09428">
    <property type="entry name" value="DUF2011"/>
    <property type="match status" value="1"/>
</dbReference>
<dbReference type="AlphaFoldDB" id="G8BRU9"/>
<dbReference type="STRING" id="1071381.G8BRU9"/>
<proteinExistence type="predicted"/>
<dbReference type="HOGENOM" id="CLU_077719_1_0_1"/>
<organism evidence="2 3">
    <name type="scientific">Tetrapisispora phaffii (strain ATCC 24235 / CBS 4417 / NBRC 1672 / NRRL Y-8282 / UCD 70-5)</name>
    <name type="common">Yeast</name>
    <name type="synonym">Fabospora phaffii</name>
    <dbReference type="NCBI Taxonomy" id="1071381"/>
    <lineage>
        <taxon>Eukaryota</taxon>
        <taxon>Fungi</taxon>
        <taxon>Dikarya</taxon>
        <taxon>Ascomycota</taxon>
        <taxon>Saccharomycotina</taxon>
        <taxon>Saccharomycetes</taxon>
        <taxon>Saccharomycetales</taxon>
        <taxon>Saccharomycetaceae</taxon>
        <taxon>Tetrapisispora</taxon>
    </lineage>
</organism>
<dbReference type="OMA" id="PWKCIDL"/>
<evidence type="ECO:0000313" key="2">
    <source>
        <dbReference type="EMBL" id="CCE62475.1"/>
    </source>
</evidence>
<protein>
    <submittedName>
        <fullName evidence="2">Uncharacterized protein</fullName>
    </submittedName>
</protein>
<dbReference type="EMBL" id="HE612858">
    <property type="protein sequence ID" value="CCE62475.1"/>
    <property type="molecule type" value="Genomic_DNA"/>
</dbReference>
<evidence type="ECO:0000313" key="3">
    <source>
        <dbReference type="Proteomes" id="UP000005666"/>
    </source>
</evidence>
<accession>G8BRU9</accession>
<name>G8BRU9_TETPH</name>
<reference evidence="2 3" key="1">
    <citation type="journal article" date="2011" name="Proc. Natl. Acad. Sci. U.S.A.">
        <title>Evolutionary erosion of yeast sex chromosomes by mating-type switching accidents.</title>
        <authorList>
            <person name="Gordon J.L."/>
            <person name="Armisen D."/>
            <person name="Proux-Wera E."/>
            <person name="Oheigeartaigh S.S."/>
            <person name="Byrne K.P."/>
            <person name="Wolfe K.H."/>
        </authorList>
    </citation>
    <scope>NUCLEOTIDE SEQUENCE [LARGE SCALE GENOMIC DNA]</scope>
    <source>
        <strain evidence="3">ATCC 24235 / CBS 4417 / NBRC 1672 / NRRL Y-8282 / UCD 70-5</strain>
    </source>
</reference>
<dbReference type="InterPro" id="IPR018555">
    <property type="entry name" value="C630.06c-like"/>
</dbReference>
<feature type="region of interest" description="Disordered" evidence="1">
    <location>
        <begin position="44"/>
        <end position="67"/>
    </location>
</feature>
<dbReference type="RefSeq" id="XP_003684909.1">
    <property type="nucleotide sequence ID" value="XM_003684861.1"/>
</dbReference>
<dbReference type="eggNOG" id="ENOG502S1HU">
    <property type="taxonomic scope" value="Eukaryota"/>
</dbReference>
<dbReference type="OrthoDB" id="3994490at2759"/>
<feature type="region of interest" description="Disordered" evidence="1">
    <location>
        <begin position="226"/>
        <end position="255"/>
    </location>
</feature>
<keyword evidence="3" id="KW-1185">Reference proteome</keyword>